<keyword evidence="5 7" id="KW-0378">Hydrolase</keyword>
<dbReference type="PANTHER" id="PTHR43798:SF31">
    <property type="entry name" value="AB HYDROLASE SUPERFAMILY PROTEIN YCLE"/>
    <property type="match status" value="1"/>
</dbReference>
<dbReference type="InterPro" id="IPR005945">
    <property type="entry name" value="Pro_imino_pep"/>
</dbReference>
<dbReference type="Pfam" id="PF00561">
    <property type="entry name" value="Abhydrolase_1"/>
    <property type="match status" value="1"/>
</dbReference>
<dbReference type="Proteomes" id="UP001147148">
    <property type="component" value="Unassembled WGS sequence"/>
</dbReference>
<dbReference type="GO" id="GO:0016787">
    <property type="term" value="F:hydrolase activity"/>
    <property type="evidence" value="ECO:0007669"/>
    <property type="project" value="UniProtKB-KW"/>
</dbReference>
<dbReference type="SUPFAM" id="SSF53474">
    <property type="entry name" value="alpha/beta-Hydrolases"/>
    <property type="match status" value="1"/>
</dbReference>
<protein>
    <recommendedName>
        <fullName evidence="4 7">Proline iminopeptidase</fullName>
        <shortName evidence="7">PIP</shortName>
        <ecNumber evidence="3 7">3.4.11.5</ecNumber>
    </recommendedName>
    <alternativeName>
        <fullName evidence="6 7">Prolyl aminopeptidase</fullName>
    </alternativeName>
</protein>
<sequence>MKISEGYMPYLGYKTYYRIVGDPNPTKKPLVLLHGGPGSSHNYFELLDKLAVEDNRQLVMYDQLGCGLSATPSRPDLWCSKTWIEELIALRDFLNLSECHILGQSWGGMLAIEYLCDHTPNGILSVILSSTLPSSELWSQEQHRLIKLMSEEHQDAIKWAEENNDFTRPEYLQANDVFMQLHAGDTPDETSPEPLRRKKASGEEAYITAWGPNEFHPNGNLSEWDYRDKLATITIPTLVTSGTNDLSTPLIAKTMADAIPNAEWTLFPYSRHMPFVEENEDYITLLKTWLNKIESKKSS</sequence>
<comment type="caution">
    <text evidence="9">The sequence shown here is derived from an EMBL/GenBank/DDBJ whole genome shotgun (WGS) entry which is preliminary data.</text>
</comment>
<dbReference type="InterPro" id="IPR000073">
    <property type="entry name" value="AB_hydrolase_1"/>
</dbReference>
<dbReference type="PRINTS" id="PR00793">
    <property type="entry name" value="PROAMNOPTASE"/>
</dbReference>
<evidence type="ECO:0000313" key="9">
    <source>
        <dbReference type="EMBL" id="MDF0479236.1"/>
    </source>
</evidence>
<dbReference type="NCBIfam" id="TIGR01250">
    <property type="entry name" value="pro_imino_pep_2"/>
    <property type="match status" value="1"/>
</dbReference>
<organism evidence="9 10">
    <name type="scientific">Vagococcus proximus</name>
    <dbReference type="NCBI Taxonomy" id="2991417"/>
    <lineage>
        <taxon>Bacteria</taxon>
        <taxon>Bacillati</taxon>
        <taxon>Bacillota</taxon>
        <taxon>Bacilli</taxon>
        <taxon>Lactobacillales</taxon>
        <taxon>Enterococcaceae</taxon>
        <taxon>Vagococcus</taxon>
    </lineage>
</organism>
<dbReference type="RefSeq" id="WP_275470892.1">
    <property type="nucleotide sequence ID" value="NZ_JAPDSH010000002.1"/>
</dbReference>
<dbReference type="InterPro" id="IPR002410">
    <property type="entry name" value="Peptidase_S33"/>
</dbReference>
<feature type="domain" description="AB hydrolase-1" evidence="8">
    <location>
        <begin position="28"/>
        <end position="278"/>
    </location>
</feature>
<dbReference type="InterPro" id="IPR029058">
    <property type="entry name" value="AB_hydrolase_fold"/>
</dbReference>
<accession>A0ABT5WZR4</accession>
<evidence type="ECO:0000256" key="5">
    <source>
        <dbReference type="ARBA" id="ARBA00022801"/>
    </source>
</evidence>
<comment type="function">
    <text evidence="7">Releases the N-terminal proline from various substrates.</text>
</comment>
<evidence type="ECO:0000256" key="4">
    <source>
        <dbReference type="ARBA" id="ARBA00021843"/>
    </source>
</evidence>
<keyword evidence="10" id="KW-1185">Reference proteome</keyword>
<dbReference type="EMBL" id="JAPDSH010000002">
    <property type="protein sequence ID" value="MDF0479236.1"/>
    <property type="molecule type" value="Genomic_DNA"/>
</dbReference>
<comment type="catalytic activity">
    <reaction evidence="1 7">
        <text>Release of N-terminal proline from a peptide.</text>
        <dbReference type="EC" id="3.4.11.5"/>
    </reaction>
</comment>
<keyword evidence="7" id="KW-0031">Aminopeptidase</keyword>
<dbReference type="NCBIfam" id="NF045945">
    <property type="entry name" value="ProImpepLactob"/>
    <property type="match status" value="1"/>
</dbReference>
<evidence type="ECO:0000256" key="6">
    <source>
        <dbReference type="ARBA" id="ARBA00029605"/>
    </source>
</evidence>
<dbReference type="Gene3D" id="3.40.50.1820">
    <property type="entry name" value="alpha/beta hydrolase"/>
    <property type="match status" value="1"/>
</dbReference>
<name>A0ABT5WZR4_9ENTE</name>
<proteinExistence type="inferred from homology"/>
<dbReference type="EC" id="3.4.11.5" evidence="3 7"/>
<evidence type="ECO:0000256" key="1">
    <source>
        <dbReference type="ARBA" id="ARBA00001585"/>
    </source>
</evidence>
<comment type="similarity">
    <text evidence="2 7">Belongs to the peptidase S33 family.</text>
</comment>
<evidence type="ECO:0000256" key="7">
    <source>
        <dbReference type="PIRNR" id="PIRNR005539"/>
    </source>
</evidence>
<keyword evidence="7" id="KW-0645">Protease</keyword>
<gene>
    <name evidence="9" type="ORF">OL233_02950</name>
</gene>
<evidence type="ECO:0000259" key="8">
    <source>
        <dbReference type="Pfam" id="PF00561"/>
    </source>
</evidence>
<evidence type="ECO:0000256" key="2">
    <source>
        <dbReference type="ARBA" id="ARBA00010088"/>
    </source>
</evidence>
<dbReference type="PANTHER" id="PTHR43798">
    <property type="entry name" value="MONOACYLGLYCEROL LIPASE"/>
    <property type="match status" value="1"/>
</dbReference>
<evidence type="ECO:0000256" key="3">
    <source>
        <dbReference type="ARBA" id="ARBA00012568"/>
    </source>
</evidence>
<dbReference type="PIRSF" id="PIRSF005539">
    <property type="entry name" value="Pept_S33_TRI_F1"/>
    <property type="match status" value="1"/>
</dbReference>
<dbReference type="InterPro" id="IPR050266">
    <property type="entry name" value="AB_hydrolase_sf"/>
</dbReference>
<reference evidence="9" key="1">
    <citation type="submission" date="2022-10" db="EMBL/GenBank/DDBJ databases">
        <title>Vagococcus sp. isolated from poultry meat.</title>
        <authorList>
            <person name="Johansson P."/>
            <person name="Bjorkroth J."/>
        </authorList>
    </citation>
    <scope>NUCLEOTIDE SEQUENCE</scope>
    <source>
        <strain evidence="9">PNs007</strain>
    </source>
</reference>
<evidence type="ECO:0000313" key="10">
    <source>
        <dbReference type="Proteomes" id="UP001147148"/>
    </source>
</evidence>